<dbReference type="Proteomes" id="UP001286313">
    <property type="component" value="Unassembled WGS sequence"/>
</dbReference>
<reference evidence="1" key="1">
    <citation type="submission" date="2023-10" db="EMBL/GenBank/DDBJ databases">
        <title>Genome assemblies of two species of porcelain crab, Petrolisthes cinctipes and Petrolisthes manimaculis (Anomura: Porcellanidae).</title>
        <authorList>
            <person name="Angst P."/>
        </authorList>
    </citation>
    <scope>NUCLEOTIDE SEQUENCE</scope>
    <source>
        <strain evidence="1">PB745_01</strain>
        <tissue evidence="1">Gill</tissue>
    </source>
</reference>
<evidence type="ECO:0000313" key="2">
    <source>
        <dbReference type="Proteomes" id="UP001286313"/>
    </source>
</evidence>
<dbReference type="AlphaFoldDB" id="A0AAE1G9P5"/>
<evidence type="ECO:0000313" key="1">
    <source>
        <dbReference type="EMBL" id="KAK3887861.1"/>
    </source>
</evidence>
<accession>A0AAE1G9P5</accession>
<organism evidence="1 2">
    <name type="scientific">Petrolisthes cinctipes</name>
    <name type="common">Flat porcelain crab</name>
    <dbReference type="NCBI Taxonomy" id="88211"/>
    <lineage>
        <taxon>Eukaryota</taxon>
        <taxon>Metazoa</taxon>
        <taxon>Ecdysozoa</taxon>
        <taxon>Arthropoda</taxon>
        <taxon>Crustacea</taxon>
        <taxon>Multicrustacea</taxon>
        <taxon>Malacostraca</taxon>
        <taxon>Eumalacostraca</taxon>
        <taxon>Eucarida</taxon>
        <taxon>Decapoda</taxon>
        <taxon>Pleocyemata</taxon>
        <taxon>Anomura</taxon>
        <taxon>Galatheoidea</taxon>
        <taxon>Porcellanidae</taxon>
        <taxon>Petrolisthes</taxon>
    </lineage>
</organism>
<gene>
    <name evidence="1" type="ORF">Pcinc_008012</name>
</gene>
<comment type="caution">
    <text evidence="1">The sequence shown here is derived from an EMBL/GenBank/DDBJ whole genome shotgun (WGS) entry which is preliminary data.</text>
</comment>
<protein>
    <submittedName>
        <fullName evidence="1">Uncharacterized protein</fullName>
    </submittedName>
</protein>
<sequence>MYTHTPPQGCLSHAVFSLYNSFGTWTCTIPRALRYVLRFLKLLLRRSTPHTNATTQRHSQHSSYHYELAETQCLAYRINIDSVTLVLILVLKFSVTMRRYHCHLLLQTSPAPRLST</sequence>
<keyword evidence="2" id="KW-1185">Reference proteome</keyword>
<proteinExistence type="predicted"/>
<dbReference type="EMBL" id="JAWQEG010000602">
    <property type="protein sequence ID" value="KAK3887861.1"/>
    <property type="molecule type" value="Genomic_DNA"/>
</dbReference>
<name>A0AAE1G9P5_PETCI</name>